<evidence type="ECO:0000256" key="1">
    <source>
        <dbReference type="ARBA" id="ARBA00022450"/>
    </source>
</evidence>
<dbReference type="PROSITE" id="PS52019">
    <property type="entry name" value="PKS_MFAS_DH"/>
    <property type="match status" value="1"/>
</dbReference>
<dbReference type="InterPro" id="IPR049552">
    <property type="entry name" value="PKS_DH_N"/>
</dbReference>
<dbReference type="PROSITE" id="PS00012">
    <property type="entry name" value="PHOSPHOPANTETHEINE"/>
    <property type="match status" value="1"/>
</dbReference>
<feature type="compositionally biased region" description="Pro residues" evidence="5">
    <location>
        <begin position="845"/>
        <end position="878"/>
    </location>
</feature>
<proteinExistence type="predicted"/>
<feature type="region of interest" description="Disordered" evidence="5">
    <location>
        <begin position="832"/>
        <end position="988"/>
    </location>
</feature>
<organism evidence="8 9">
    <name type="scientific">Pseudonocardia abyssalis</name>
    <dbReference type="NCBI Taxonomy" id="2792008"/>
    <lineage>
        <taxon>Bacteria</taxon>
        <taxon>Bacillati</taxon>
        <taxon>Actinomycetota</taxon>
        <taxon>Actinomycetes</taxon>
        <taxon>Pseudonocardiales</taxon>
        <taxon>Pseudonocardiaceae</taxon>
        <taxon>Pseudonocardia</taxon>
    </lineage>
</organism>
<dbReference type="InterPro" id="IPR004839">
    <property type="entry name" value="Aminotransferase_I/II_large"/>
</dbReference>
<name>A0ABS6UM57_9PSEU</name>
<dbReference type="PROSITE" id="PS50075">
    <property type="entry name" value="CARRIER"/>
    <property type="match status" value="1"/>
</dbReference>
<feature type="compositionally biased region" description="Pro residues" evidence="5">
    <location>
        <begin position="929"/>
        <end position="940"/>
    </location>
</feature>
<dbReference type="InterPro" id="IPR009081">
    <property type="entry name" value="PP-bd_ACP"/>
</dbReference>
<feature type="compositionally biased region" description="Low complexity" evidence="5">
    <location>
        <begin position="911"/>
        <end position="928"/>
    </location>
</feature>
<dbReference type="Proteomes" id="UP000694287">
    <property type="component" value="Unassembled WGS sequence"/>
</dbReference>
<dbReference type="Pfam" id="PF00550">
    <property type="entry name" value="PP-binding"/>
    <property type="match status" value="1"/>
</dbReference>
<gene>
    <name evidence="8" type="ORF">I4I81_03515</name>
</gene>
<keyword evidence="9" id="KW-1185">Reference proteome</keyword>
<keyword evidence="2" id="KW-0597">Phosphoprotein</keyword>
<feature type="compositionally biased region" description="Basic and acidic residues" evidence="5">
    <location>
        <begin position="319"/>
        <end position="337"/>
    </location>
</feature>
<accession>A0ABS6UM57</accession>
<dbReference type="EMBL" id="JADQDK010000001">
    <property type="protein sequence ID" value="MBW0133324.1"/>
    <property type="molecule type" value="Genomic_DNA"/>
</dbReference>
<comment type="caution">
    <text evidence="8">The sequence shown here is derived from an EMBL/GenBank/DDBJ whole genome shotgun (WGS) entry which is preliminary data.</text>
</comment>
<dbReference type="InterPro" id="IPR020807">
    <property type="entry name" value="PKS_DH"/>
</dbReference>
<dbReference type="SMART" id="SM00826">
    <property type="entry name" value="PKS_DH"/>
    <property type="match status" value="1"/>
</dbReference>
<evidence type="ECO:0000259" key="6">
    <source>
        <dbReference type="PROSITE" id="PS50075"/>
    </source>
</evidence>
<evidence type="ECO:0000256" key="3">
    <source>
        <dbReference type="ARBA" id="ARBA00022679"/>
    </source>
</evidence>
<dbReference type="Pfam" id="PF08659">
    <property type="entry name" value="KR"/>
    <property type="match status" value="1"/>
</dbReference>
<feature type="active site" description="Proton donor; for dehydratase activity" evidence="4">
    <location>
        <position position="173"/>
    </location>
</feature>
<feature type="active site" description="Proton acceptor; for dehydratase activity" evidence="4">
    <location>
        <position position="16"/>
    </location>
</feature>
<feature type="compositionally biased region" description="Pro residues" evidence="5">
    <location>
        <begin position="290"/>
        <end position="299"/>
    </location>
</feature>
<dbReference type="InterPro" id="IPR020806">
    <property type="entry name" value="PKS_PP-bd"/>
</dbReference>
<dbReference type="InterPro" id="IPR049900">
    <property type="entry name" value="PKS_mFAS_DH"/>
</dbReference>
<dbReference type="InterPro" id="IPR013968">
    <property type="entry name" value="PKS_KR"/>
</dbReference>
<dbReference type="Pfam" id="PF00155">
    <property type="entry name" value="Aminotran_1_2"/>
    <property type="match status" value="1"/>
</dbReference>
<dbReference type="InterPro" id="IPR006162">
    <property type="entry name" value="Ppantetheine_attach_site"/>
</dbReference>
<dbReference type="SMART" id="SM00823">
    <property type="entry name" value="PKS_PP"/>
    <property type="match status" value="1"/>
</dbReference>
<feature type="compositionally biased region" description="Pro residues" evidence="5">
    <location>
        <begin position="263"/>
        <end position="281"/>
    </location>
</feature>
<feature type="region of interest" description="N-terminal hotdog fold" evidence="4">
    <location>
        <begin position="1"/>
        <end position="103"/>
    </location>
</feature>
<feature type="compositionally biased region" description="Pro residues" evidence="5">
    <location>
        <begin position="959"/>
        <end position="971"/>
    </location>
</feature>
<feature type="region of interest" description="C-terminal hotdog fold" evidence="4">
    <location>
        <begin position="117"/>
        <end position="255"/>
    </location>
</feature>
<dbReference type="InterPro" id="IPR057326">
    <property type="entry name" value="KR_dom"/>
</dbReference>
<evidence type="ECO:0000256" key="5">
    <source>
        <dbReference type="SAM" id="MobiDB-lite"/>
    </source>
</evidence>
<keyword evidence="3" id="KW-0808">Transferase</keyword>
<feature type="compositionally biased region" description="Low complexity" evidence="5">
    <location>
        <begin position="253"/>
        <end position="262"/>
    </location>
</feature>
<dbReference type="GO" id="GO:0008483">
    <property type="term" value="F:transaminase activity"/>
    <property type="evidence" value="ECO:0007669"/>
    <property type="project" value="UniProtKB-KW"/>
</dbReference>
<dbReference type="SMART" id="SM00822">
    <property type="entry name" value="PKS_KR"/>
    <property type="match status" value="1"/>
</dbReference>
<dbReference type="InterPro" id="IPR049551">
    <property type="entry name" value="PKS_DH_C"/>
</dbReference>
<dbReference type="CDD" id="cd06454">
    <property type="entry name" value="KBL_like"/>
    <property type="match status" value="1"/>
</dbReference>
<evidence type="ECO:0000313" key="9">
    <source>
        <dbReference type="Proteomes" id="UP000694287"/>
    </source>
</evidence>
<feature type="compositionally biased region" description="Low complexity" evidence="5">
    <location>
        <begin position="300"/>
        <end position="318"/>
    </location>
</feature>
<evidence type="ECO:0000256" key="4">
    <source>
        <dbReference type="PROSITE-ProRule" id="PRU01363"/>
    </source>
</evidence>
<feature type="compositionally biased region" description="Low complexity" evidence="5">
    <location>
        <begin position="832"/>
        <end position="844"/>
    </location>
</feature>
<keyword evidence="8" id="KW-0032">Aminotransferase</keyword>
<dbReference type="Pfam" id="PF14765">
    <property type="entry name" value="PS-DH"/>
    <property type="match status" value="1"/>
</dbReference>
<dbReference type="Pfam" id="PF21089">
    <property type="entry name" value="PKS_DH_N"/>
    <property type="match status" value="1"/>
</dbReference>
<dbReference type="InterPro" id="IPR050087">
    <property type="entry name" value="AON_synthase_class-II"/>
</dbReference>
<protein>
    <submittedName>
        <fullName evidence="8">Aminotransferase class I/II-fold pyridoxal phosphate-dependent enzyme</fullName>
    </submittedName>
</protein>
<evidence type="ECO:0000313" key="8">
    <source>
        <dbReference type="EMBL" id="MBW0133324.1"/>
    </source>
</evidence>
<evidence type="ECO:0000259" key="7">
    <source>
        <dbReference type="PROSITE" id="PS52019"/>
    </source>
</evidence>
<sequence length="1383" mass="144024">MTAVHLAATDPAVADHLVGGQPVLPAAAQIDAVLSACAATRPGDRWWLDHVAFLAPLRVGPAGVETRTEIADDGTALFRSRAPGDGEWTTHGRASTTSGSLNLPRYLDTAALRARCTDAVPAAEIAAWRAASGIAYGPTYRAIRSAHRGDGVLLAMLRTHETGAHVVPPSLLDSVFQCLGLLDAGAAGACLPWFVGRIAVRRPISGTVLAQVEITPGEAASGVVRGRAVVCSLQGEVLLELDRIVLKAATRAPADPAAAGPASPGPVAVPLPRTAPTPAGPAPVAVAALPPVPPPPATAPPATAQPATAQAPTAPAAPEARDDREPRAEGRPTRVLDHPPTGDPSTDAAATIGTVLAPGWEVVTPTAAADTGTVLVVSDEIDGATGTDAVHDGRLAATVAQDRTGRIVYLPRPDDGTAATATHAVQTAFALVRALAAKPPMAGLTIVTRGAHGLGGGAVQPSHTALWGLVRSLRVENPRTAIRLVDLEPDAPASVVAQFEDPELVRRGGTWSAPVLAPPTATGRPFPVDGGRFLITGGMSGIGLHVAEMLADDGCAHLTLLGRTEPRDGERRLRIDRLARRCDLRILTCDVRDLADALRDVPRFDGVVHSAGVLRDGLARTLTSERIDEVLAPKIGGAHAIDAAFPPDRRPGAVVLFSSISAVHGNLGQSSYSAANAYLDGFAAARRAGGESWFSLGWGLWNVGMGEQIVQGAAARGIPALSADEGIALLRTGLALPPAHYVLSAAHRPKDEPMTTVAPEGRLWPSLASILQTTLHVRAVSPDDNLLELGLDSMMAVEVAAALSREGLEVDPGTFFEHARVDELVAHLDTLPRTGAPAPHAATPAPAPALPAVPAPASPQPVTAPVPHQPIPQQPIPHQPVAQQPVAHQPVTAPGDAFVPDWNQFRDLDGPRPAASGTAPAPPVAAATPAPPAPIHPRPVPTQQRLGGGEVPTRGVGAPRPPQGPPGPSGAPTPRRTLPGRLADRPDGTFLDRRIDALSAEDRTIVAQDDYFYEPVIEEAGGSWIKFDGRWFLNFASYSYLGLIGHDYIDTQAVRAVEKHGTGAHGVRLLAGTLHLHRELELALARFLGTEDAIVYSSGYMANVATVGALVGPGDVVIGDVYNHASILDGYRLSGAKVITYAHNDLDDLERALRKVGDAGRLVVTDAVFSMDGDIAPLPQIVELCERYDAPLMVDEAHSLGVLGATGRGITEHFGIDPARVAVKMGTLSKTVPSAGGYVAGSADLVFALKNNARGWMFSAAATPAQVAAAKAAIDVIAAAPSMVTELHRRTERYRGLLRGLGFDTLASETPVVPVICRSAEQAQEMARLCQADGLFVQPIVYPAVPKALPRLRTIVNLSHSDEDIDLAVAAIERAGRRIGLIA</sequence>
<reference evidence="8 9" key="1">
    <citation type="submission" date="2020-11" db="EMBL/GenBank/DDBJ databases">
        <title>Pseudonocardia abyssalis sp. nov. and Pseudonocardia oceani sp. nov., description and phylogenomic analysis of two novel actinomycetes isolated from the deep Southern Ocean.</title>
        <authorList>
            <person name="Parra J."/>
        </authorList>
    </citation>
    <scope>NUCLEOTIDE SEQUENCE [LARGE SCALE GENOMIC DNA]</scope>
    <source>
        <strain evidence="8 9">KRD-168</strain>
    </source>
</reference>
<dbReference type="SMART" id="SM01294">
    <property type="entry name" value="PKS_PP_betabranch"/>
    <property type="match status" value="1"/>
</dbReference>
<feature type="domain" description="PKS/mFAS DH" evidence="7">
    <location>
        <begin position="1"/>
        <end position="255"/>
    </location>
</feature>
<feature type="domain" description="Carrier" evidence="6">
    <location>
        <begin position="754"/>
        <end position="832"/>
    </location>
</feature>
<feature type="compositionally biased region" description="Low complexity" evidence="5">
    <location>
        <begin position="879"/>
        <end position="890"/>
    </location>
</feature>
<evidence type="ECO:0000256" key="2">
    <source>
        <dbReference type="ARBA" id="ARBA00022553"/>
    </source>
</evidence>
<keyword evidence="1" id="KW-0596">Phosphopantetheine</keyword>
<dbReference type="PANTHER" id="PTHR13693">
    <property type="entry name" value="CLASS II AMINOTRANSFERASE/8-AMINO-7-OXONONANOATE SYNTHASE"/>
    <property type="match status" value="1"/>
</dbReference>
<feature type="region of interest" description="Disordered" evidence="5">
    <location>
        <begin position="253"/>
        <end position="349"/>
    </location>
</feature>